<dbReference type="GO" id="GO:0004520">
    <property type="term" value="F:DNA endonuclease activity"/>
    <property type="evidence" value="ECO:0007669"/>
    <property type="project" value="TreeGrafter"/>
</dbReference>
<comment type="caution">
    <text evidence="2">The sequence shown here is derived from an EMBL/GenBank/DDBJ whole genome shotgun (WGS) entry which is preliminary data.</text>
</comment>
<gene>
    <name evidence="2" type="primary">smrA</name>
    <name evidence="2" type="ORF">DOQ08_02971</name>
</gene>
<dbReference type="InterPro" id="IPR047688">
    <property type="entry name" value="Endonuc_SmrA"/>
</dbReference>
<reference evidence="2 3" key="1">
    <citation type="submission" date="2018-08" db="EMBL/GenBank/DDBJ databases">
        <title>Whole Genome Sequence of the Moderate Halophilic Marine Bacterium Marinobacter litoralis Sw-45.</title>
        <authorList>
            <person name="Musa H."/>
        </authorList>
    </citation>
    <scope>NUCLEOTIDE SEQUENCE [LARGE SCALE GENOMIC DNA]</scope>
    <source>
        <strain evidence="2 3">Sw-45</strain>
    </source>
</reference>
<dbReference type="SMART" id="SM00463">
    <property type="entry name" value="SMR"/>
    <property type="match status" value="1"/>
</dbReference>
<dbReference type="GO" id="GO:0016787">
    <property type="term" value="F:hydrolase activity"/>
    <property type="evidence" value="ECO:0007669"/>
    <property type="project" value="UniProtKB-KW"/>
</dbReference>
<feature type="domain" description="Smr" evidence="1">
    <location>
        <begin position="96"/>
        <end position="177"/>
    </location>
</feature>
<sequence length="193" mass="21905">MTSKDERLAFLEEMKDVRRIRKSNRADVAARTELTPGHLVRQQAAVEAKVRDVNPLTADVVEPLTAHDVLSWQRPGVQHGVFKKLRLGQYPIEARLDLHRMTVEEARKEVFQFINDCVNYGLRSVIILHGKGERNPDGVAQLKSYLAKWLPELEPVLAFHSAQKRHGGTGAAYVMVRKSDHEKQQNREMHGGA</sequence>
<keyword evidence="2" id="KW-0255">Endonuclease</keyword>
<proteinExistence type="predicted"/>
<keyword evidence="3" id="KW-1185">Reference proteome</keyword>
<dbReference type="InterPro" id="IPR002625">
    <property type="entry name" value="Smr_dom"/>
</dbReference>
<dbReference type="EMBL" id="QMDL01000004">
    <property type="protein sequence ID" value="RMJ02175.1"/>
    <property type="molecule type" value="Genomic_DNA"/>
</dbReference>
<name>A0A3M2RAV8_9GAMM</name>
<keyword evidence="2" id="KW-0378">Hydrolase</keyword>
<dbReference type="AlphaFoldDB" id="A0A3M2RAV8"/>
<dbReference type="RefSeq" id="WP_114335747.1">
    <property type="nucleotide sequence ID" value="NZ_QMDL01000004.1"/>
</dbReference>
<dbReference type="OrthoDB" id="9808881at2"/>
<dbReference type="Proteomes" id="UP000265903">
    <property type="component" value="Unassembled WGS sequence"/>
</dbReference>
<dbReference type="NCBIfam" id="NF033154">
    <property type="entry name" value="endonuc_SmrA"/>
    <property type="match status" value="1"/>
</dbReference>
<dbReference type="Gene3D" id="3.30.1370.110">
    <property type="match status" value="1"/>
</dbReference>
<dbReference type="PROSITE" id="PS50828">
    <property type="entry name" value="SMR"/>
    <property type="match status" value="1"/>
</dbReference>
<protein>
    <submittedName>
        <fullName evidence="2">Putative DNA endonuclease SmrA</fullName>
        <ecNumber evidence="2">3.1.-.-</ecNumber>
    </submittedName>
</protein>
<organism evidence="2 3">
    <name type="scientific">Marinobacter litoralis</name>
    <dbReference type="NCBI Taxonomy" id="187981"/>
    <lineage>
        <taxon>Bacteria</taxon>
        <taxon>Pseudomonadati</taxon>
        <taxon>Pseudomonadota</taxon>
        <taxon>Gammaproteobacteria</taxon>
        <taxon>Pseudomonadales</taxon>
        <taxon>Marinobacteraceae</taxon>
        <taxon>Marinobacter</taxon>
    </lineage>
</organism>
<keyword evidence="2" id="KW-0540">Nuclease</keyword>
<evidence type="ECO:0000313" key="3">
    <source>
        <dbReference type="Proteomes" id="UP000265903"/>
    </source>
</evidence>
<dbReference type="PANTHER" id="PTHR35562:SF2">
    <property type="entry name" value="DNA ENDONUCLEASE SMRA-RELATED"/>
    <property type="match status" value="1"/>
</dbReference>
<dbReference type="EC" id="3.1.-.-" evidence="2"/>
<dbReference type="InterPro" id="IPR036063">
    <property type="entry name" value="Smr_dom_sf"/>
</dbReference>
<dbReference type="Pfam" id="PF01713">
    <property type="entry name" value="Smr"/>
    <property type="match status" value="1"/>
</dbReference>
<evidence type="ECO:0000313" key="2">
    <source>
        <dbReference type="EMBL" id="RMJ02175.1"/>
    </source>
</evidence>
<dbReference type="SUPFAM" id="SSF160443">
    <property type="entry name" value="SMR domain-like"/>
    <property type="match status" value="1"/>
</dbReference>
<accession>A0A3M2RAV8</accession>
<evidence type="ECO:0000259" key="1">
    <source>
        <dbReference type="PROSITE" id="PS50828"/>
    </source>
</evidence>
<dbReference type="PANTHER" id="PTHR35562">
    <property type="entry name" value="DNA ENDONUCLEASE SMRA-RELATED"/>
    <property type="match status" value="1"/>
</dbReference>